<proteinExistence type="predicted"/>
<protein>
    <submittedName>
        <fullName evidence="1">DUF2971 domain-containing protein</fullName>
    </submittedName>
</protein>
<comment type="caution">
    <text evidence="1">The sequence shown here is derived from an EMBL/GenBank/DDBJ whole genome shotgun (WGS) entry which is preliminary data.</text>
</comment>
<organism evidence="1 2">
    <name type="scientific">Psychrosphaera aquimarina</name>
    <dbReference type="NCBI Taxonomy" id="2044854"/>
    <lineage>
        <taxon>Bacteria</taxon>
        <taxon>Pseudomonadati</taxon>
        <taxon>Pseudomonadota</taxon>
        <taxon>Gammaproteobacteria</taxon>
        <taxon>Alteromonadales</taxon>
        <taxon>Pseudoalteromonadaceae</taxon>
        <taxon>Psychrosphaera</taxon>
    </lineage>
</organism>
<dbReference type="Proteomes" id="UP001257914">
    <property type="component" value="Unassembled WGS sequence"/>
</dbReference>
<dbReference type="EMBL" id="JAWCUA010000007">
    <property type="protein sequence ID" value="MDU0113271.1"/>
    <property type="molecule type" value="Genomic_DNA"/>
</dbReference>
<evidence type="ECO:0000313" key="2">
    <source>
        <dbReference type="Proteomes" id="UP001257914"/>
    </source>
</evidence>
<accession>A0ABU3R0R3</accession>
<dbReference type="Pfam" id="PF11185">
    <property type="entry name" value="DUF2971"/>
    <property type="match status" value="1"/>
</dbReference>
<name>A0ABU3R0R3_9GAMM</name>
<dbReference type="InterPro" id="IPR021352">
    <property type="entry name" value="DUF2971"/>
</dbReference>
<dbReference type="RefSeq" id="WP_315946883.1">
    <property type="nucleotide sequence ID" value="NZ_JAWCUA010000007.1"/>
</dbReference>
<gene>
    <name evidence="1" type="ORF">RT723_09745</name>
</gene>
<reference evidence="1 2" key="1">
    <citation type="submission" date="2023-10" db="EMBL/GenBank/DDBJ databases">
        <title>Psychrosphaera aquimaarina strain SW33 isolated from seawater.</title>
        <authorList>
            <person name="Bayburt H."/>
            <person name="Kim J.M."/>
            <person name="Choi B.J."/>
            <person name="Jeon C.O."/>
        </authorList>
    </citation>
    <scope>NUCLEOTIDE SEQUENCE [LARGE SCALE GENOMIC DNA]</scope>
    <source>
        <strain evidence="1 2">KCTC 52743</strain>
    </source>
</reference>
<keyword evidence="2" id="KW-1185">Reference proteome</keyword>
<sequence length="323" mass="37047">MDQTKNTSARFDKGLKLDIEKIGLEISDQLSKLTEMSDNFYHYTSAQGIQGIIENRVMWATDIRFLNDLSEFDNGMVIIIDRMLKHKNPIIAELSKLLKTYYSQTMDSATPYVTSFCIEKDLLSQWRAYANNASGYCMEFDFSKTKFKVAGQDVDSWVKGKPIIYDDEEKKTIVDNSLDELEQLLIKYKVDETYLIEQGSIGTLAGYVSASMFMLACHFKDKSFKEEKEWRVCFILNQSQAEQIREFRISDGGFIPYIPVSFNQKENENEEQIPIPLVSVCLPPSSGINAEKGLRLLLNDYTLNNVLVNKSNIPLKNKASLHW</sequence>
<evidence type="ECO:0000313" key="1">
    <source>
        <dbReference type="EMBL" id="MDU0113271.1"/>
    </source>
</evidence>